<dbReference type="PANTHER" id="PTHR11012:SF30">
    <property type="entry name" value="PROTEIN KINASE-LIKE DOMAIN-CONTAINING"/>
    <property type="match status" value="1"/>
</dbReference>
<dbReference type="EMBL" id="OU898281">
    <property type="protein sequence ID" value="CAG9835905.1"/>
    <property type="molecule type" value="Genomic_DNA"/>
</dbReference>
<sequence>MIPKSICDLLEASLNEKIENFEIHEHEGNQKGEGHLGEIAFLSFKNKNTGEDHHLVVKQCLTGGKETTKFMSMCFYNEIYFYTTVMPALQEFQKSYPKVEIFNDIPKCLATCLKKGEEKLVMENLKIKGYKVHPKKIPLNGKMYETIFKKYGKFHGISYAFKHYNPQKFNELGAKYHQNLKMLVDQGLFKSVISGCFNKVKEFLEEENEIKIIESFKKYCDNGVQMYLDALAHKSPYSVFIHGDCWSNNMMFKYNKSGDIEDLKLFDFQLTAVGSPVLDLSYCFYSGADEDSISNLDNFLDIYYKSLSETLKEYGCNAETVLPFTEIKKEWKQQIIYGMFMGLMIWSSKFLDPSEAPGMPELLDGEDQSGNISDVMDNTDYTGFKKASLLVMRHLYNNNFL</sequence>
<dbReference type="OrthoDB" id="190089at2759"/>
<proteinExistence type="predicted"/>
<protein>
    <recommendedName>
        <fullName evidence="1">CHK kinase-like domain-containing protein</fullName>
    </recommendedName>
</protein>
<evidence type="ECO:0000259" key="1">
    <source>
        <dbReference type="SMART" id="SM00587"/>
    </source>
</evidence>
<evidence type="ECO:0000313" key="2">
    <source>
        <dbReference type="EMBL" id="CAG9835905.1"/>
    </source>
</evidence>
<keyword evidence="3" id="KW-1185">Reference proteome</keyword>
<gene>
    <name evidence="2" type="ORF">DIABBA_LOCUS9055</name>
</gene>
<dbReference type="Proteomes" id="UP001153709">
    <property type="component" value="Chromosome 6"/>
</dbReference>
<accession>A0A9N9T3R7</accession>
<dbReference type="AlphaFoldDB" id="A0A9N9T3R7"/>
<dbReference type="Gene3D" id="3.90.1200.10">
    <property type="match status" value="1"/>
</dbReference>
<organism evidence="2 3">
    <name type="scientific">Diabrotica balteata</name>
    <name type="common">Banded cucumber beetle</name>
    <dbReference type="NCBI Taxonomy" id="107213"/>
    <lineage>
        <taxon>Eukaryota</taxon>
        <taxon>Metazoa</taxon>
        <taxon>Ecdysozoa</taxon>
        <taxon>Arthropoda</taxon>
        <taxon>Hexapoda</taxon>
        <taxon>Insecta</taxon>
        <taxon>Pterygota</taxon>
        <taxon>Neoptera</taxon>
        <taxon>Endopterygota</taxon>
        <taxon>Coleoptera</taxon>
        <taxon>Polyphaga</taxon>
        <taxon>Cucujiformia</taxon>
        <taxon>Chrysomeloidea</taxon>
        <taxon>Chrysomelidae</taxon>
        <taxon>Galerucinae</taxon>
        <taxon>Diabroticina</taxon>
        <taxon>Diabroticites</taxon>
        <taxon>Diabrotica</taxon>
    </lineage>
</organism>
<name>A0A9N9T3R7_DIABA</name>
<dbReference type="InterPro" id="IPR011009">
    <property type="entry name" value="Kinase-like_dom_sf"/>
</dbReference>
<dbReference type="Pfam" id="PF02958">
    <property type="entry name" value="EcKL"/>
    <property type="match status" value="1"/>
</dbReference>
<evidence type="ECO:0000313" key="3">
    <source>
        <dbReference type="Proteomes" id="UP001153709"/>
    </source>
</evidence>
<dbReference type="SUPFAM" id="SSF56112">
    <property type="entry name" value="Protein kinase-like (PK-like)"/>
    <property type="match status" value="1"/>
</dbReference>
<dbReference type="SMART" id="SM00587">
    <property type="entry name" value="CHK"/>
    <property type="match status" value="1"/>
</dbReference>
<dbReference type="PANTHER" id="PTHR11012">
    <property type="entry name" value="PROTEIN KINASE-LIKE DOMAIN-CONTAINING"/>
    <property type="match status" value="1"/>
</dbReference>
<feature type="domain" description="CHK kinase-like" evidence="1">
    <location>
        <begin position="120"/>
        <end position="313"/>
    </location>
</feature>
<reference evidence="2" key="1">
    <citation type="submission" date="2022-01" db="EMBL/GenBank/DDBJ databases">
        <authorList>
            <person name="King R."/>
        </authorList>
    </citation>
    <scope>NUCLEOTIDE SEQUENCE</scope>
</reference>
<dbReference type="InterPro" id="IPR004119">
    <property type="entry name" value="EcKL"/>
</dbReference>
<dbReference type="InterPro" id="IPR015897">
    <property type="entry name" value="CHK_kinase-like"/>
</dbReference>